<evidence type="ECO:0000259" key="9">
    <source>
        <dbReference type="PROSITE" id="PS52035"/>
    </source>
</evidence>
<keyword evidence="5" id="KW-0862">Zinc</keyword>
<proteinExistence type="inferred from homology"/>
<dbReference type="PROSITE" id="PS52035">
    <property type="entry name" value="PEPTIDASE_M14"/>
    <property type="match status" value="1"/>
</dbReference>
<keyword evidence="11" id="KW-1185">Reference proteome</keyword>
<evidence type="ECO:0000256" key="3">
    <source>
        <dbReference type="ARBA" id="ARBA00022670"/>
    </source>
</evidence>
<dbReference type="OrthoDB" id="3626597at2759"/>
<gene>
    <name evidence="10" type="ORF">Micbo1qcDRAFT_219488</name>
</gene>
<dbReference type="InterPro" id="IPR000834">
    <property type="entry name" value="Peptidase_M14"/>
</dbReference>
<dbReference type="GO" id="GO:0006508">
    <property type="term" value="P:proteolysis"/>
    <property type="evidence" value="ECO:0007669"/>
    <property type="project" value="UniProtKB-KW"/>
</dbReference>
<comment type="cofactor">
    <cofactor evidence="1">
        <name>Zn(2+)</name>
        <dbReference type="ChEBI" id="CHEBI:29105"/>
    </cofactor>
</comment>
<dbReference type="PANTHER" id="PTHR11705:SF143">
    <property type="entry name" value="SLL0236 PROTEIN"/>
    <property type="match status" value="1"/>
</dbReference>
<evidence type="ECO:0000256" key="2">
    <source>
        <dbReference type="ARBA" id="ARBA00005988"/>
    </source>
</evidence>
<dbReference type="SMART" id="SM00631">
    <property type="entry name" value="Zn_pept"/>
    <property type="match status" value="1"/>
</dbReference>
<dbReference type="Gene3D" id="3.40.630.10">
    <property type="entry name" value="Zn peptidases"/>
    <property type="match status" value="1"/>
</dbReference>
<evidence type="ECO:0000256" key="4">
    <source>
        <dbReference type="ARBA" id="ARBA00022801"/>
    </source>
</evidence>
<protein>
    <recommendedName>
        <fullName evidence="9">Peptidase M14 domain-containing protein</fullName>
    </recommendedName>
</protein>
<dbReference type="InParanoid" id="A0A136ING2"/>
<evidence type="ECO:0000313" key="11">
    <source>
        <dbReference type="Proteomes" id="UP000070501"/>
    </source>
</evidence>
<keyword evidence="6" id="KW-0482">Metalloprotease</keyword>
<sequence length="439" mass="48202">MKLQSLSLIAGLSSLSAACLLPEERANGNHRLARRQVGDNGFPIGVGDRFDGGNIVPRGLGTLPADTDLKSILSVTEIGSAFKGLAKEYAFRTFNSPYKTYENATIYGGVVGGSKKCNSKPHVFLNGAIHARERGSSDNLIYFLSDVLYAQKHKTGVTWGSKSYTYNEVEKALSAGIVFIPLSNPDGVAYDQATNSCWRKNRNPASSGGDPEAIGVDLNRNFDILWDADKHFEPTVALDVSSADPSSQVFRGTSAFSEPETKSIKYVMDTFLTSRKTWFIDIHSYTGDILYNWGLDSNQVDDPAMNFMNSTYDAVRGVIPDTTGKEYKEYLPQSDLDDKIFAAERMADGIMASTGRNYTVMPSAFLYPTSGASDDYAYSRHFVNPNLSKIHSYTLEFGFGNEQASCPFYPNATEYHNHIKEISATFMEFALAAVDAGLE</sequence>
<name>A0A136ING2_9PEZI</name>
<comment type="similarity">
    <text evidence="2 7">Belongs to the peptidase M14 family.</text>
</comment>
<dbReference type="STRING" id="196109.A0A136ING2"/>
<keyword evidence="8" id="KW-0732">Signal</keyword>
<evidence type="ECO:0000256" key="7">
    <source>
        <dbReference type="PROSITE-ProRule" id="PRU01379"/>
    </source>
</evidence>
<accession>A0A136ING2</accession>
<feature type="signal peptide" evidence="8">
    <location>
        <begin position="1"/>
        <end position="18"/>
    </location>
</feature>
<reference evidence="11" key="1">
    <citation type="submission" date="2016-02" db="EMBL/GenBank/DDBJ databases">
        <title>Draft genome sequence of Microdochium bolleyi, a fungal endophyte of beachgrass.</title>
        <authorList>
            <consortium name="DOE Joint Genome Institute"/>
            <person name="David A.S."/>
            <person name="May G."/>
            <person name="Haridas S."/>
            <person name="Lim J."/>
            <person name="Wang M."/>
            <person name="Labutti K."/>
            <person name="Lipzen A."/>
            <person name="Barry K."/>
            <person name="Grigoriev I.V."/>
        </authorList>
    </citation>
    <scope>NUCLEOTIDE SEQUENCE [LARGE SCALE GENOMIC DNA]</scope>
    <source>
        <strain evidence="11">J235TASD1</strain>
    </source>
</reference>
<feature type="domain" description="Peptidase M14" evidence="9">
    <location>
        <begin position="71"/>
        <end position="433"/>
    </location>
</feature>
<dbReference type="Proteomes" id="UP000070501">
    <property type="component" value="Unassembled WGS sequence"/>
</dbReference>
<dbReference type="GO" id="GO:0004181">
    <property type="term" value="F:metallocarboxypeptidase activity"/>
    <property type="evidence" value="ECO:0007669"/>
    <property type="project" value="InterPro"/>
</dbReference>
<evidence type="ECO:0000256" key="1">
    <source>
        <dbReference type="ARBA" id="ARBA00001947"/>
    </source>
</evidence>
<keyword evidence="4" id="KW-0378">Hydrolase</keyword>
<evidence type="ECO:0000313" key="10">
    <source>
        <dbReference type="EMBL" id="KXJ86465.1"/>
    </source>
</evidence>
<feature type="chain" id="PRO_5007292873" description="Peptidase M14 domain-containing protein" evidence="8">
    <location>
        <begin position="19"/>
        <end position="439"/>
    </location>
</feature>
<dbReference type="PANTHER" id="PTHR11705">
    <property type="entry name" value="PROTEASE FAMILY M14 CARBOXYPEPTIDASE A,B"/>
    <property type="match status" value="1"/>
</dbReference>
<keyword evidence="3" id="KW-0645">Protease</keyword>
<evidence type="ECO:0000256" key="8">
    <source>
        <dbReference type="SAM" id="SignalP"/>
    </source>
</evidence>
<dbReference type="Pfam" id="PF00246">
    <property type="entry name" value="Peptidase_M14"/>
    <property type="match status" value="1"/>
</dbReference>
<dbReference type="AlphaFoldDB" id="A0A136ING2"/>
<dbReference type="GO" id="GO:0008270">
    <property type="term" value="F:zinc ion binding"/>
    <property type="evidence" value="ECO:0007669"/>
    <property type="project" value="InterPro"/>
</dbReference>
<evidence type="ECO:0000256" key="6">
    <source>
        <dbReference type="ARBA" id="ARBA00023049"/>
    </source>
</evidence>
<dbReference type="EMBL" id="KQ964268">
    <property type="protein sequence ID" value="KXJ86465.1"/>
    <property type="molecule type" value="Genomic_DNA"/>
</dbReference>
<organism evidence="10 11">
    <name type="scientific">Microdochium bolleyi</name>
    <dbReference type="NCBI Taxonomy" id="196109"/>
    <lineage>
        <taxon>Eukaryota</taxon>
        <taxon>Fungi</taxon>
        <taxon>Dikarya</taxon>
        <taxon>Ascomycota</taxon>
        <taxon>Pezizomycotina</taxon>
        <taxon>Sordariomycetes</taxon>
        <taxon>Xylariomycetidae</taxon>
        <taxon>Xylariales</taxon>
        <taxon>Microdochiaceae</taxon>
        <taxon>Microdochium</taxon>
    </lineage>
</organism>
<dbReference type="PROSITE" id="PS51257">
    <property type="entry name" value="PROKAR_LIPOPROTEIN"/>
    <property type="match status" value="1"/>
</dbReference>
<evidence type="ECO:0000256" key="5">
    <source>
        <dbReference type="ARBA" id="ARBA00022833"/>
    </source>
</evidence>
<feature type="active site" description="Proton donor/acceptor" evidence="7">
    <location>
        <position position="396"/>
    </location>
</feature>
<dbReference type="SUPFAM" id="SSF53187">
    <property type="entry name" value="Zn-dependent exopeptidases"/>
    <property type="match status" value="1"/>
</dbReference>